<comment type="subcellular location">
    <subcellularLocation>
        <location evidence="3">Nucleus lamina</location>
    </subcellularLocation>
</comment>
<protein>
    <submittedName>
        <fullName evidence="7">Uncharacterized protein</fullName>
    </submittedName>
</protein>
<evidence type="ECO:0000256" key="6">
    <source>
        <dbReference type="SAM" id="MobiDB-lite"/>
    </source>
</evidence>
<accession>A0A0E0K496</accession>
<feature type="region of interest" description="Disordered" evidence="6">
    <location>
        <begin position="846"/>
        <end position="877"/>
    </location>
</feature>
<evidence type="ECO:0000256" key="4">
    <source>
        <dbReference type="ARBA" id="ARBA00024208"/>
    </source>
</evidence>
<dbReference type="GO" id="GO:0005652">
    <property type="term" value="C:nuclear lamina"/>
    <property type="evidence" value="ECO:0007669"/>
    <property type="project" value="UniProtKB-SubCell"/>
</dbReference>
<feature type="compositionally biased region" description="Basic residues" evidence="6">
    <location>
        <begin position="978"/>
        <end position="987"/>
    </location>
</feature>
<comment type="similarity">
    <text evidence="4">Belongs to the CRWN family.</text>
</comment>
<reference evidence="7" key="2">
    <citation type="submission" date="2018-05" db="EMBL/GenBank/DDBJ databases">
        <title>OpunRS2 (Oryza punctata Reference Sequence Version 2).</title>
        <authorList>
            <person name="Zhang J."/>
            <person name="Kudrna D."/>
            <person name="Lee S."/>
            <person name="Talag J."/>
            <person name="Welchert J."/>
            <person name="Wing R.A."/>
        </authorList>
    </citation>
    <scope>NUCLEOTIDE SEQUENCE [LARGE SCALE GENOMIC DNA]</scope>
</reference>
<dbReference type="AlphaFoldDB" id="A0A0E0K496"/>
<feature type="coiled-coil region" evidence="5">
    <location>
        <begin position="316"/>
        <end position="655"/>
    </location>
</feature>
<feature type="region of interest" description="Disordered" evidence="6">
    <location>
        <begin position="920"/>
        <end position="1023"/>
    </location>
</feature>
<dbReference type="PANTHER" id="PTHR31908">
    <property type="entry name" value="PROTEIN CROWDED NUCLEI 4"/>
    <property type="match status" value="1"/>
</dbReference>
<keyword evidence="2" id="KW-0539">Nucleus</keyword>
<dbReference type="InterPro" id="IPR040418">
    <property type="entry name" value="CRWN"/>
</dbReference>
<feature type="coiled-coil region" evidence="5">
    <location>
        <begin position="8"/>
        <end position="35"/>
    </location>
</feature>
<dbReference type="EnsemblPlants" id="OPUNC02G27340.1">
    <property type="protein sequence ID" value="OPUNC02G27340.1"/>
    <property type="gene ID" value="OPUNC02G27340"/>
</dbReference>
<dbReference type="STRING" id="4537.A0A0E0K496"/>
<dbReference type="Gramene" id="OPUNC02G27340.1">
    <property type="protein sequence ID" value="OPUNC02G27340.1"/>
    <property type="gene ID" value="OPUNC02G27340"/>
</dbReference>
<feature type="region of interest" description="Disordered" evidence="6">
    <location>
        <begin position="1054"/>
        <end position="1086"/>
    </location>
</feature>
<sequence>MGLLLIEKKEWTAKLDEVSQALTQKEEILKREQAAHLNAISEYERREESMRKALGVEKQCVTDLEKALREIRGEIAEVKFMSEKKMTDAQSLEASLEEKRLEIEGKLHAADAKLAEANRKKSQADRDLEEVEARQRRLEKEKLYFENERKAGEDRIKRQEDSLRDWDKKLKESQNRILDLQRSLNDREERANENDKLFKIKQEELEEAKKTMEHTKATLKIKEDDINKRLAELHLQEKEAESKNRKLEEREKKIAEREEKVSAREKVGLQKLIEDHNVKLESKRRDFDLQLENEKKSFDAMLVQKEADLVQREKDVRSWEDKLSKKEQVLNESKKKLEEWQNDLDTKSKALKKWEESLQNDEKQLSEQKLQMENERKQAEMYKLELESLKATVVAEKENILQEQNNLKLTEEERQEHIMLTAQLKKEIDEYRMRSNSLSEETEDLRKQRQKFEEEWEQLDEKRTHLEEEAKKLNNEKKNLERWHDNEEKRLKDREDELDRKYKEQGENLALMEKALIDNIDHQRLENEELLKRERADLQRNLQLHRHELEMEMEKKQASKERELEEKENELNRKMDFVENELKRAAELNESKIQKILLEKKQLQKEKEVLVEDRRKLETDKADIRRDIDSLNTLSKSLKERREAYNRDRNNLIDMFEKYKVCKNCGVTIFEGLDSLALKDSTDIEYPSLAVEADDRSPNPDTLAQETGALVNSGGRLSLLQKCSRIFKFSPRKKAEQSSEQQAVKNTDFGARLEEASQSDDDYEPTPVYQVAYNSFDAEDLPSESGALENEESERQDIADDVQMESSLGVADNCVDIHGTQSFDGNTDMVVDTTIAAVDQNGKDSEVLPVVDLEPETSKQGRRQQNRKSRAKGGVKRTRSVLAVVEDAKGILGENLEVKDDGQGDSVTVGGTRKRRFAGATISEQDEDSEAHSESVSLGGQRRKRRQTAAAVTQAPGEKRYNLRRTTVANAATAAQTNKKKPAKKGSKQTIEATADDTEGTSKAEGPAAGSKGASQSADDASQLPEFSQAEAGDTHGPAEVTGAEGADIVDGIDAAPDAMPMTPSGSELGAEQDDDEADDSERRNQSIGKKLCRHSFDGRSQKLAFENVQWRDACNSQGLRLVIVVPFVPGSVYVVDHLAKFVAFVNAGKHFSRPDDQIVLHVLVHLELERPLLTGSSSACEIGGSTVASRISLYAKFVAFVDAGSISFFSSI</sequence>
<keyword evidence="8" id="KW-1185">Reference proteome</keyword>
<dbReference type="PANTHER" id="PTHR31908:SF11">
    <property type="entry name" value="PROTEIN CROWDED NUCLEI 1"/>
    <property type="match status" value="1"/>
</dbReference>
<feature type="coiled-coil region" evidence="5">
    <location>
        <begin position="64"/>
        <end position="260"/>
    </location>
</feature>
<evidence type="ECO:0000313" key="8">
    <source>
        <dbReference type="Proteomes" id="UP000026962"/>
    </source>
</evidence>
<keyword evidence="1 5" id="KW-0175">Coiled coil</keyword>
<evidence type="ECO:0000256" key="5">
    <source>
        <dbReference type="SAM" id="Coils"/>
    </source>
</evidence>
<feature type="compositionally biased region" description="Basic residues" evidence="6">
    <location>
        <begin position="860"/>
        <end position="877"/>
    </location>
</feature>
<name>A0A0E0K496_ORYPU</name>
<evidence type="ECO:0000256" key="1">
    <source>
        <dbReference type="ARBA" id="ARBA00023054"/>
    </source>
</evidence>
<dbReference type="OMA" id="NLERWHD"/>
<dbReference type="HOGENOM" id="CLU_004241_0_0_1"/>
<evidence type="ECO:0000256" key="2">
    <source>
        <dbReference type="ARBA" id="ARBA00023242"/>
    </source>
</evidence>
<organism evidence="7">
    <name type="scientific">Oryza punctata</name>
    <name type="common">Red rice</name>
    <dbReference type="NCBI Taxonomy" id="4537"/>
    <lineage>
        <taxon>Eukaryota</taxon>
        <taxon>Viridiplantae</taxon>
        <taxon>Streptophyta</taxon>
        <taxon>Embryophyta</taxon>
        <taxon>Tracheophyta</taxon>
        <taxon>Spermatophyta</taxon>
        <taxon>Magnoliopsida</taxon>
        <taxon>Liliopsida</taxon>
        <taxon>Poales</taxon>
        <taxon>Poaceae</taxon>
        <taxon>BOP clade</taxon>
        <taxon>Oryzoideae</taxon>
        <taxon>Oryzeae</taxon>
        <taxon>Oryzinae</taxon>
        <taxon>Oryza</taxon>
    </lineage>
</organism>
<feature type="compositionally biased region" description="Acidic residues" evidence="6">
    <location>
        <begin position="1071"/>
        <end position="1080"/>
    </location>
</feature>
<feature type="compositionally biased region" description="Low complexity" evidence="6">
    <location>
        <begin position="966"/>
        <end position="977"/>
    </location>
</feature>
<evidence type="ECO:0000256" key="3">
    <source>
        <dbReference type="ARBA" id="ARBA00024186"/>
    </source>
</evidence>
<dbReference type="Proteomes" id="UP000026962">
    <property type="component" value="Chromosome 2"/>
</dbReference>
<dbReference type="GO" id="GO:0006997">
    <property type="term" value="P:nucleus organization"/>
    <property type="evidence" value="ECO:0007669"/>
    <property type="project" value="InterPro"/>
</dbReference>
<evidence type="ECO:0000313" key="7">
    <source>
        <dbReference type="EnsemblPlants" id="OPUNC02G27340.1"/>
    </source>
</evidence>
<reference evidence="7" key="1">
    <citation type="submission" date="2015-04" db="UniProtKB">
        <authorList>
            <consortium name="EnsemblPlants"/>
        </authorList>
    </citation>
    <scope>IDENTIFICATION</scope>
</reference>
<dbReference type="eggNOG" id="ENOG502QUGA">
    <property type="taxonomic scope" value="Eukaryota"/>
</dbReference>
<proteinExistence type="inferred from homology"/>